<reference evidence="3" key="1">
    <citation type="journal article" date="2019" name="Int. J. Syst. Evol. Microbiol.">
        <title>The Global Catalogue of Microorganisms (GCM) 10K type strain sequencing project: providing services to taxonomists for standard genome sequencing and annotation.</title>
        <authorList>
            <consortium name="The Broad Institute Genomics Platform"/>
            <consortium name="The Broad Institute Genome Sequencing Center for Infectious Disease"/>
            <person name="Wu L."/>
            <person name="Ma J."/>
        </authorList>
    </citation>
    <scope>NUCLEOTIDE SEQUENCE [LARGE SCALE GENOMIC DNA]</scope>
    <source>
        <strain evidence="3">CGMCC 4.7393</strain>
    </source>
</reference>
<keyword evidence="1" id="KW-0472">Membrane</keyword>
<protein>
    <submittedName>
        <fullName evidence="2">Uncharacterized protein</fullName>
    </submittedName>
</protein>
<evidence type="ECO:0000256" key="1">
    <source>
        <dbReference type="SAM" id="Phobius"/>
    </source>
</evidence>
<keyword evidence="1" id="KW-1133">Transmembrane helix</keyword>
<dbReference type="EMBL" id="JBHSYQ010000004">
    <property type="protein sequence ID" value="MFC6998082.1"/>
    <property type="molecule type" value="Genomic_DNA"/>
</dbReference>
<feature type="transmembrane region" description="Helical" evidence="1">
    <location>
        <begin position="64"/>
        <end position="81"/>
    </location>
</feature>
<accession>A0ABW2DNG2</accession>
<evidence type="ECO:0000313" key="3">
    <source>
        <dbReference type="Proteomes" id="UP001596405"/>
    </source>
</evidence>
<proteinExistence type="predicted"/>
<name>A0ABW2DNG2_9BACT</name>
<keyword evidence="3" id="KW-1185">Reference proteome</keyword>
<gene>
    <name evidence="2" type="ORF">ACFQHR_10630</name>
</gene>
<dbReference type="Proteomes" id="UP001596405">
    <property type="component" value="Unassembled WGS sequence"/>
</dbReference>
<comment type="caution">
    <text evidence="2">The sequence shown here is derived from an EMBL/GenBank/DDBJ whole genome shotgun (WGS) entry which is preliminary data.</text>
</comment>
<keyword evidence="1" id="KW-0812">Transmembrane</keyword>
<evidence type="ECO:0000313" key="2">
    <source>
        <dbReference type="EMBL" id="MFC6998082.1"/>
    </source>
</evidence>
<sequence>MLGTIKQIWNDTTKNAITGRYSMKRLMSWLAFFFIMFLSLADVVEMHLWPEQSFAVSKPNVEVLWVWVPIVVGGVGITAWSKIRNIQAGLTETNKDE</sequence>
<organism evidence="2 3">
    <name type="scientific">Rufibacter roseus</name>
    <dbReference type="NCBI Taxonomy" id="1567108"/>
    <lineage>
        <taxon>Bacteria</taxon>
        <taxon>Pseudomonadati</taxon>
        <taxon>Bacteroidota</taxon>
        <taxon>Cytophagia</taxon>
        <taxon>Cytophagales</taxon>
        <taxon>Hymenobacteraceae</taxon>
        <taxon>Rufibacter</taxon>
    </lineage>
</organism>
<dbReference type="RefSeq" id="WP_066621665.1">
    <property type="nucleotide sequence ID" value="NZ_JBHSYQ010000004.1"/>
</dbReference>
<feature type="transmembrane region" description="Helical" evidence="1">
    <location>
        <begin position="26"/>
        <end position="44"/>
    </location>
</feature>